<comment type="caution">
    <text evidence="1">The sequence shown here is derived from an EMBL/GenBank/DDBJ whole genome shotgun (WGS) entry which is preliminary data.</text>
</comment>
<dbReference type="EMBL" id="PVWO01000183">
    <property type="protein sequence ID" value="PSB55497.1"/>
    <property type="molecule type" value="Genomic_DNA"/>
</dbReference>
<protein>
    <submittedName>
        <fullName evidence="1">Uncharacterized protein</fullName>
    </submittedName>
</protein>
<sequence>MTQLNSNEASVAPNPVKIARRGQDLYNRSIRSQVETRDNVGKIIAIDLTTSNYEIDDNLLEATDRLQSQFPDAIIWAERIGFNAVYAVGGTLTKVDLS</sequence>
<gene>
    <name evidence="1" type="ORF">C7B77_14845</name>
</gene>
<evidence type="ECO:0000313" key="1">
    <source>
        <dbReference type="EMBL" id="PSB55497.1"/>
    </source>
</evidence>
<dbReference type="Proteomes" id="UP000238937">
    <property type="component" value="Unassembled WGS sequence"/>
</dbReference>
<dbReference type="AlphaFoldDB" id="A0A2T1GDE1"/>
<name>A0A2T1GDE1_9CYAN</name>
<dbReference type="RefSeq" id="WP_106306165.1">
    <property type="nucleotide sequence ID" value="NZ_PVWO01000183.1"/>
</dbReference>
<accession>A0A2T1GDE1</accession>
<keyword evidence="2" id="KW-1185">Reference proteome</keyword>
<organism evidence="1 2">
    <name type="scientific">Chamaesiphon polymorphus CCALA 037</name>
    <dbReference type="NCBI Taxonomy" id="2107692"/>
    <lineage>
        <taxon>Bacteria</taxon>
        <taxon>Bacillati</taxon>
        <taxon>Cyanobacteriota</taxon>
        <taxon>Cyanophyceae</taxon>
        <taxon>Gomontiellales</taxon>
        <taxon>Chamaesiphonaceae</taxon>
        <taxon>Chamaesiphon</taxon>
    </lineage>
</organism>
<reference evidence="1 2" key="1">
    <citation type="submission" date="2018-03" db="EMBL/GenBank/DDBJ databases">
        <title>The ancient ancestry and fast evolution of plastids.</title>
        <authorList>
            <person name="Moore K.R."/>
            <person name="Magnabosco C."/>
            <person name="Momper L."/>
            <person name="Gold D.A."/>
            <person name="Bosak T."/>
            <person name="Fournier G.P."/>
        </authorList>
    </citation>
    <scope>NUCLEOTIDE SEQUENCE [LARGE SCALE GENOMIC DNA]</scope>
    <source>
        <strain evidence="1 2">CCALA 037</strain>
    </source>
</reference>
<dbReference type="OrthoDB" id="573173at2"/>
<evidence type="ECO:0000313" key="2">
    <source>
        <dbReference type="Proteomes" id="UP000238937"/>
    </source>
</evidence>
<proteinExistence type="predicted"/>